<gene>
    <name evidence="1" type="ORF">CCACVL1_18328</name>
</gene>
<protein>
    <submittedName>
        <fullName evidence="1">Uncharacterized protein</fullName>
    </submittedName>
</protein>
<evidence type="ECO:0000313" key="2">
    <source>
        <dbReference type="Proteomes" id="UP000188268"/>
    </source>
</evidence>
<dbReference type="Gramene" id="OMO71262">
    <property type="protein sequence ID" value="OMO71262"/>
    <property type="gene ID" value="CCACVL1_18328"/>
</dbReference>
<dbReference type="AlphaFoldDB" id="A0A1R3HLV3"/>
<sequence length="102" mass="11547">MVNKSGLLIKEKEDKKMTIEKRKYGRRKISWERSKGDRDAEVAIGDYYVASLTCWFSFPQRDHRGHVRFAWCHEKEICAGSCSAGRGACDQIRASIGAGSGY</sequence>
<dbReference type="EMBL" id="AWWV01011659">
    <property type="protein sequence ID" value="OMO71262.1"/>
    <property type="molecule type" value="Genomic_DNA"/>
</dbReference>
<reference evidence="1 2" key="1">
    <citation type="submission" date="2013-09" db="EMBL/GenBank/DDBJ databases">
        <title>Corchorus capsularis genome sequencing.</title>
        <authorList>
            <person name="Alam M."/>
            <person name="Haque M.S."/>
            <person name="Islam M.S."/>
            <person name="Emdad E.M."/>
            <person name="Islam M.M."/>
            <person name="Ahmed B."/>
            <person name="Halim A."/>
            <person name="Hossen Q.M.M."/>
            <person name="Hossain M.Z."/>
            <person name="Ahmed R."/>
            <person name="Khan M.M."/>
            <person name="Islam R."/>
            <person name="Rashid M.M."/>
            <person name="Khan S.A."/>
            <person name="Rahman M.S."/>
            <person name="Alam M."/>
        </authorList>
    </citation>
    <scope>NUCLEOTIDE SEQUENCE [LARGE SCALE GENOMIC DNA]</scope>
    <source>
        <strain evidence="2">cv. CVL-1</strain>
        <tissue evidence="1">Whole seedling</tissue>
    </source>
</reference>
<keyword evidence="2" id="KW-1185">Reference proteome</keyword>
<name>A0A1R3HLV3_COCAP</name>
<proteinExistence type="predicted"/>
<accession>A0A1R3HLV3</accession>
<dbReference type="Proteomes" id="UP000188268">
    <property type="component" value="Unassembled WGS sequence"/>
</dbReference>
<comment type="caution">
    <text evidence="1">The sequence shown here is derived from an EMBL/GenBank/DDBJ whole genome shotgun (WGS) entry which is preliminary data.</text>
</comment>
<evidence type="ECO:0000313" key="1">
    <source>
        <dbReference type="EMBL" id="OMO71262.1"/>
    </source>
</evidence>
<organism evidence="1 2">
    <name type="scientific">Corchorus capsularis</name>
    <name type="common">Jute</name>
    <dbReference type="NCBI Taxonomy" id="210143"/>
    <lineage>
        <taxon>Eukaryota</taxon>
        <taxon>Viridiplantae</taxon>
        <taxon>Streptophyta</taxon>
        <taxon>Embryophyta</taxon>
        <taxon>Tracheophyta</taxon>
        <taxon>Spermatophyta</taxon>
        <taxon>Magnoliopsida</taxon>
        <taxon>eudicotyledons</taxon>
        <taxon>Gunneridae</taxon>
        <taxon>Pentapetalae</taxon>
        <taxon>rosids</taxon>
        <taxon>malvids</taxon>
        <taxon>Malvales</taxon>
        <taxon>Malvaceae</taxon>
        <taxon>Grewioideae</taxon>
        <taxon>Apeibeae</taxon>
        <taxon>Corchorus</taxon>
    </lineage>
</organism>